<dbReference type="RefSeq" id="WP_281272004.1">
    <property type="nucleotide sequence ID" value="NZ_CP054612.1"/>
</dbReference>
<keyword evidence="1" id="KW-0472">Membrane</keyword>
<dbReference type="EMBL" id="QGTQ01000008">
    <property type="protein sequence ID" value="PWW02742.1"/>
    <property type="molecule type" value="Genomic_DNA"/>
</dbReference>
<dbReference type="AlphaFoldDB" id="A0A2V2YUI0"/>
<keyword evidence="1" id="KW-1133">Transmembrane helix</keyword>
<organism evidence="2 3">
    <name type="scientific">Paenibacillus cellulosilyticus</name>
    <dbReference type="NCBI Taxonomy" id="375489"/>
    <lineage>
        <taxon>Bacteria</taxon>
        <taxon>Bacillati</taxon>
        <taxon>Bacillota</taxon>
        <taxon>Bacilli</taxon>
        <taxon>Bacillales</taxon>
        <taxon>Paenibacillaceae</taxon>
        <taxon>Paenibacillus</taxon>
    </lineage>
</organism>
<feature type="transmembrane region" description="Helical" evidence="1">
    <location>
        <begin position="12"/>
        <end position="30"/>
    </location>
</feature>
<dbReference type="Proteomes" id="UP000246635">
    <property type="component" value="Unassembled WGS sequence"/>
</dbReference>
<protein>
    <submittedName>
        <fullName evidence="2">Uncharacterized protein</fullName>
    </submittedName>
</protein>
<name>A0A2V2YUI0_9BACL</name>
<gene>
    <name evidence="2" type="ORF">DFQ01_10816</name>
</gene>
<comment type="caution">
    <text evidence="2">The sequence shown here is derived from an EMBL/GenBank/DDBJ whole genome shotgun (WGS) entry which is preliminary data.</text>
</comment>
<keyword evidence="3" id="KW-1185">Reference proteome</keyword>
<accession>A0A2V2YUI0</accession>
<keyword evidence="1" id="KW-0812">Transmembrane</keyword>
<sequence>MNRFDGEGFAESLIIIILISLFVFGSKDIIGLTTAPTKVDE</sequence>
<proteinExistence type="predicted"/>
<evidence type="ECO:0000256" key="1">
    <source>
        <dbReference type="SAM" id="Phobius"/>
    </source>
</evidence>
<evidence type="ECO:0000313" key="3">
    <source>
        <dbReference type="Proteomes" id="UP000246635"/>
    </source>
</evidence>
<reference evidence="2 3" key="1">
    <citation type="submission" date="2018-05" db="EMBL/GenBank/DDBJ databases">
        <title>Genomic Encyclopedia of Type Strains, Phase III (KMG-III): the genomes of soil and plant-associated and newly described type strains.</title>
        <authorList>
            <person name="Whitman W."/>
        </authorList>
    </citation>
    <scope>NUCLEOTIDE SEQUENCE [LARGE SCALE GENOMIC DNA]</scope>
    <source>
        <strain evidence="2 3">CECT 5696</strain>
    </source>
</reference>
<evidence type="ECO:0000313" key="2">
    <source>
        <dbReference type="EMBL" id="PWW02742.1"/>
    </source>
</evidence>